<gene>
    <name evidence="1" type="ORF">QYT958_LOCUS36244</name>
</gene>
<dbReference type="AlphaFoldDB" id="A0A821ZFD8"/>
<dbReference type="EMBL" id="CAJOBR010028559">
    <property type="protein sequence ID" value="CAF4981889.1"/>
    <property type="molecule type" value="Genomic_DNA"/>
</dbReference>
<comment type="caution">
    <text evidence="1">The sequence shown here is derived from an EMBL/GenBank/DDBJ whole genome shotgun (WGS) entry which is preliminary data.</text>
</comment>
<protein>
    <submittedName>
        <fullName evidence="1">Uncharacterized protein</fullName>
    </submittedName>
</protein>
<proteinExistence type="predicted"/>
<accession>A0A821ZFD8</accession>
<name>A0A821ZFD8_9BILA</name>
<reference evidence="1" key="1">
    <citation type="submission" date="2021-02" db="EMBL/GenBank/DDBJ databases">
        <authorList>
            <person name="Nowell W R."/>
        </authorList>
    </citation>
    <scope>NUCLEOTIDE SEQUENCE</scope>
</reference>
<organism evidence="1 2">
    <name type="scientific">Rotaria socialis</name>
    <dbReference type="NCBI Taxonomy" id="392032"/>
    <lineage>
        <taxon>Eukaryota</taxon>
        <taxon>Metazoa</taxon>
        <taxon>Spiralia</taxon>
        <taxon>Gnathifera</taxon>
        <taxon>Rotifera</taxon>
        <taxon>Eurotatoria</taxon>
        <taxon>Bdelloidea</taxon>
        <taxon>Philodinida</taxon>
        <taxon>Philodinidae</taxon>
        <taxon>Rotaria</taxon>
    </lineage>
</organism>
<sequence>FQLIDQNTIVPGAWEIGVQFNLNGAGTRPTSIDTHSIKMNSYTETSGHSKIKSSRIYSL</sequence>
<dbReference type="Proteomes" id="UP000663848">
    <property type="component" value="Unassembled WGS sequence"/>
</dbReference>
<feature type="non-terminal residue" evidence="1">
    <location>
        <position position="1"/>
    </location>
</feature>
<evidence type="ECO:0000313" key="1">
    <source>
        <dbReference type="EMBL" id="CAF4981889.1"/>
    </source>
</evidence>
<evidence type="ECO:0000313" key="2">
    <source>
        <dbReference type="Proteomes" id="UP000663848"/>
    </source>
</evidence>